<organism evidence="6 7">
    <name type="scientific">Bordetella petrii (strain ATCC BAA-461 / DSM 12804 / CCUG 43448 / CIP 107267 / Se-1111R)</name>
    <dbReference type="NCBI Taxonomy" id="340100"/>
    <lineage>
        <taxon>Bacteria</taxon>
        <taxon>Pseudomonadati</taxon>
        <taxon>Pseudomonadota</taxon>
        <taxon>Betaproteobacteria</taxon>
        <taxon>Burkholderiales</taxon>
        <taxon>Alcaligenaceae</taxon>
        <taxon>Bordetella</taxon>
    </lineage>
</organism>
<dbReference type="Gene3D" id="3.40.190.10">
    <property type="entry name" value="Periplasmic binding protein-like II"/>
    <property type="match status" value="2"/>
</dbReference>
<dbReference type="Gene3D" id="1.10.10.10">
    <property type="entry name" value="Winged helix-like DNA-binding domain superfamily/Winged helix DNA-binding domain"/>
    <property type="match status" value="1"/>
</dbReference>
<gene>
    <name evidence="6" type="ordered locus">Bpet3128</name>
</gene>
<dbReference type="PANTHER" id="PTHR30579:SF7">
    <property type="entry name" value="HTH-TYPE TRANSCRIPTIONAL REGULATOR LRHA-RELATED"/>
    <property type="match status" value="1"/>
</dbReference>
<accession>A9ITW0</accession>
<dbReference type="SUPFAM" id="SSF53850">
    <property type="entry name" value="Periplasmic binding protein-like II"/>
    <property type="match status" value="1"/>
</dbReference>
<dbReference type="PROSITE" id="PS50931">
    <property type="entry name" value="HTH_LYSR"/>
    <property type="match status" value="1"/>
</dbReference>
<dbReference type="Pfam" id="PF00126">
    <property type="entry name" value="HTH_1"/>
    <property type="match status" value="1"/>
</dbReference>
<dbReference type="InterPro" id="IPR036390">
    <property type="entry name" value="WH_DNA-bd_sf"/>
</dbReference>
<evidence type="ECO:0000313" key="6">
    <source>
        <dbReference type="EMBL" id="CAP43470.1"/>
    </source>
</evidence>
<sequence>MPGFDLDQLRTLVAVLDAGSFTAAAPRVFLSQSSVSEQMRKLEERAGQALLVRGKHGVTATPAGERLRAHAGAILALADEAYRDLRGVALRGELRLCITDYFRPGDLAYMLRRLGEQYPQVGLHVTIMKSGAIEQAYQRGEADVGVSMVVKERGVARGRAQGTLLRRERLAWMAAEGYCMPGGPLPLLSLPETCALRQFTERVLSRAGVAYSAAHVASGVAGLQSALAAGLGVACLNESALAPGIARLADARLPALPEVEFRILPPRPGEDEFIERARTAIGLALGQAGHAATPRTRPARGL</sequence>
<dbReference type="GO" id="GO:0003677">
    <property type="term" value="F:DNA binding"/>
    <property type="evidence" value="ECO:0007669"/>
    <property type="project" value="UniProtKB-KW"/>
</dbReference>
<dbReference type="EMBL" id="AM902716">
    <property type="protein sequence ID" value="CAP43470.1"/>
    <property type="molecule type" value="Genomic_DNA"/>
</dbReference>
<feature type="domain" description="HTH lysR-type" evidence="5">
    <location>
        <begin position="4"/>
        <end position="61"/>
    </location>
</feature>
<dbReference type="Proteomes" id="UP000001225">
    <property type="component" value="Chromosome"/>
</dbReference>
<keyword evidence="3" id="KW-0238">DNA-binding</keyword>
<dbReference type="SUPFAM" id="SSF46785">
    <property type="entry name" value="Winged helix' DNA-binding domain"/>
    <property type="match status" value="1"/>
</dbReference>
<dbReference type="InterPro" id="IPR005119">
    <property type="entry name" value="LysR_subst-bd"/>
</dbReference>
<evidence type="ECO:0000313" key="7">
    <source>
        <dbReference type="Proteomes" id="UP000001225"/>
    </source>
</evidence>
<dbReference type="InterPro" id="IPR036388">
    <property type="entry name" value="WH-like_DNA-bd_sf"/>
</dbReference>
<keyword evidence="2" id="KW-0805">Transcription regulation</keyword>
<dbReference type="STRING" id="94624.Bpet3128"/>
<dbReference type="FunFam" id="1.10.10.10:FF:000001">
    <property type="entry name" value="LysR family transcriptional regulator"/>
    <property type="match status" value="1"/>
</dbReference>
<protein>
    <submittedName>
        <fullName evidence="6">Transcriptional regulator, LysR-family</fullName>
    </submittedName>
</protein>
<comment type="similarity">
    <text evidence="1">Belongs to the LysR transcriptional regulatory family.</text>
</comment>
<evidence type="ECO:0000259" key="5">
    <source>
        <dbReference type="PROSITE" id="PS50931"/>
    </source>
</evidence>
<keyword evidence="7" id="KW-1185">Reference proteome</keyword>
<dbReference type="PANTHER" id="PTHR30579">
    <property type="entry name" value="TRANSCRIPTIONAL REGULATOR"/>
    <property type="match status" value="1"/>
</dbReference>
<dbReference type="InterPro" id="IPR000847">
    <property type="entry name" value="LysR_HTH_N"/>
</dbReference>
<reference evidence="6 7" key="1">
    <citation type="journal article" date="2008" name="BMC Genomics">
        <title>The missing link: Bordetella petrii is endowed with both the metabolic versatility of environmental bacteria and virulence traits of pathogenic Bordetellae.</title>
        <authorList>
            <person name="Gross R."/>
            <person name="Guzman C.A."/>
            <person name="Sebaihia M."/>
            <person name="Martins Dos Santos V.A."/>
            <person name="Pieper D.H."/>
            <person name="Koebnik R."/>
            <person name="Lechner M."/>
            <person name="Bartels D."/>
            <person name="Buhrmester J."/>
            <person name="Choudhuri J.V."/>
            <person name="Ebensen T."/>
            <person name="Gaigalat L."/>
            <person name="Herrmann S."/>
            <person name="Khachane A.N."/>
            <person name="Larisch C."/>
            <person name="Link S."/>
            <person name="Linke B."/>
            <person name="Meyer F."/>
            <person name="Mormann S."/>
            <person name="Nakunst D."/>
            <person name="Rueckert C."/>
            <person name="Schneiker-Bekel S."/>
            <person name="Schulze K."/>
            <person name="Vorhoelter F.J."/>
            <person name="Yevsa T."/>
            <person name="Engle J.T."/>
            <person name="Goldman W.E."/>
            <person name="Puehler A."/>
            <person name="Goebel U.B."/>
            <person name="Goesmann A."/>
            <person name="Bloecker H."/>
            <person name="Kaiser O."/>
            <person name="Martinez-Arias R."/>
        </authorList>
    </citation>
    <scope>NUCLEOTIDE SEQUENCE [LARGE SCALE GENOMIC DNA]</scope>
    <source>
        <strain evidence="7">ATCC BAA-461 / DSM 12804 / CCUG 43448 / CIP 107267 / Se-1111R</strain>
    </source>
</reference>
<dbReference type="PRINTS" id="PR00039">
    <property type="entry name" value="HTHLYSR"/>
</dbReference>
<evidence type="ECO:0000256" key="2">
    <source>
        <dbReference type="ARBA" id="ARBA00023015"/>
    </source>
</evidence>
<proteinExistence type="inferred from homology"/>
<evidence type="ECO:0000256" key="3">
    <source>
        <dbReference type="ARBA" id="ARBA00023125"/>
    </source>
</evidence>
<dbReference type="GO" id="GO:0003700">
    <property type="term" value="F:DNA-binding transcription factor activity"/>
    <property type="evidence" value="ECO:0007669"/>
    <property type="project" value="InterPro"/>
</dbReference>
<keyword evidence="4" id="KW-0804">Transcription</keyword>
<dbReference type="Pfam" id="PF03466">
    <property type="entry name" value="LysR_substrate"/>
    <property type="match status" value="1"/>
</dbReference>
<dbReference type="InterPro" id="IPR050176">
    <property type="entry name" value="LTTR"/>
</dbReference>
<name>A9ITW0_BORPD</name>
<dbReference type="KEGG" id="bpt:Bpet3128"/>
<dbReference type="eggNOG" id="COG0583">
    <property type="taxonomic scope" value="Bacteria"/>
</dbReference>
<evidence type="ECO:0000256" key="1">
    <source>
        <dbReference type="ARBA" id="ARBA00009437"/>
    </source>
</evidence>
<evidence type="ECO:0000256" key="4">
    <source>
        <dbReference type="ARBA" id="ARBA00023163"/>
    </source>
</evidence>
<dbReference type="AlphaFoldDB" id="A9ITW0"/>